<dbReference type="SUPFAM" id="SSF52025">
    <property type="entry name" value="PA domain"/>
    <property type="match status" value="1"/>
</dbReference>
<evidence type="ECO:0000313" key="4">
    <source>
        <dbReference type="Proteomes" id="UP000515955"/>
    </source>
</evidence>
<protein>
    <submittedName>
        <fullName evidence="3">M20/M25/M40 family metallo-hydrolase</fullName>
    </submittedName>
</protein>
<name>A0A7G9SAX7_9SPHN</name>
<dbReference type="RefSeq" id="WP_187542001.1">
    <property type="nucleotide sequence ID" value="NZ_CP060717.1"/>
</dbReference>
<dbReference type="Proteomes" id="UP000515955">
    <property type="component" value="Chromosome"/>
</dbReference>
<organism evidence="3 4">
    <name type="scientific">Sphingomonas rhizophila</name>
    <dbReference type="NCBI Taxonomy" id="2071607"/>
    <lineage>
        <taxon>Bacteria</taxon>
        <taxon>Pseudomonadati</taxon>
        <taxon>Pseudomonadota</taxon>
        <taxon>Alphaproteobacteria</taxon>
        <taxon>Sphingomonadales</taxon>
        <taxon>Sphingomonadaceae</taxon>
        <taxon>Sphingomonas</taxon>
    </lineage>
</organism>
<feature type="domain" description="Peptidase M28" evidence="2">
    <location>
        <begin position="298"/>
        <end position="511"/>
    </location>
</feature>
<dbReference type="EMBL" id="CP060717">
    <property type="protein sequence ID" value="QNN65002.1"/>
    <property type="molecule type" value="Genomic_DNA"/>
</dbReference>
<dbReference type="PANTHER" id="PTHR12147:SF26">
    <property type="entry name" value="PEPTIDASE M28 DOMAIN-CONTAINING PROTEIN"/>
    <property type="match status" value="1"/>
</dbReference>
<dbReference type="InterPro" id="IPR045175">
    <property type="entry name" value="M28_fam"/>
</dbReference>
<gene>
    <name evidence="3" type="ORF">H9L12_12530</name>
</gene>
<dbReference type="AlphaFoldDB" id="A0A7G9SAX7"/>
<dbReference type="GO" id="GO:0006508">
    <property type="term" value="P:proteolysis"/>
    <property type="evidence" value="ECO:0007669"/>
    <property type="project" value="InterPro"/>
</dbReference>
<keyword evidence="4" id="KW-1185">Reference proteome</keyword>
<keyword evidence="3" id="KW-0378">Hydrolase</keyword>
<sequence length="552" mass="59379">MIHRRLVTLLLPIALCAAIPAGAAPTNKASDPASAARVQSHVEFLADDLLEGRDTGSRGHELAALYVASQFRALGLKPAGENGGWYQQVPFRRATSVGGPGKITISVNGKPRVLAENEGRVSPSLTEKSRKVSAGLVFVGYGLEDPAMRINDYAGLDVRGKIVVLFRGSPRGLPTDIASHLGVQKAAIARRHGAIGIIEIPAKPPSKTDAAAPLGRWANRPVINWVDKQGRLGGESGPPIARISVSNAVAASLFDGSRMSLQKVRAAAAKSAPRGFALRPALSFESQSDWTDFTSPEVVAMLPGADPKLKDEFIVMMGHLDHLGIKADAKPGEDRVYNGALDNAAGVATLIEAARQFVDSKQAPRRSVLFLINTGEEKGLLGADYFASHPTVPIGKIIGGVDLDMPVPLYEFTDVVAFGADHSTLVKSVAAAGKQMGITVSPDPMPQESIFTRSDHYSFVERGVPAILLFTGYANGGKPKWDEFFEKRYHSVRDDLNQNILWEQAARYAEFNYRLTRILTDSDSRPMWYQGNYFGNLFAPAAHKAPASRTAP</sequence>
<feature type="signal peptide" evidence="1">
    <location>
        <begin position="1"/>
        <end position="23"/>
    </location>
</feature>
<dbReference type="Gene3D" id="3.50.30.30">
    <property type="match status" value="1"/>
</dbReference>
<reference evidence="3 4" key="1">
    <citation type="submission" date="2020-08" db="EMBL/GenBank/DDBJ databases">
        <title>Genome sequence of Sphingomonas rhizophila KACC 19189T.</title>
        <authorList>
            <person name="Hyun D.-W."/>
            <person name="Bae J.-W."/>
        </authorList>
    </citation>
    <scope>NUCLEOTIDE SEQUENCE [LARGE SCALE GENOMIC DNA]</scope>
    <source>
        <strain evidence="3 4">KACC 19189</strain>
    </source>
</reference>
<dbReference type="InterPro" id="IPR046450">
    <property type="entry name" value="PA_dom_sf"/>
</dbReference>
<dbReference type="Pfam" id="PF04389">
    <property type="entry name" value="Peptidase_M28"/>
    <property type="match status" value="1"/>
</dbReference>
<dbReference type="InterPro" id="IPR007484">
    <property type="entry name" value="Peptidase_M28"/>
</dbReference>
<feature type="chain" id="PRO_5029009308" evidence="1">
    <location>
        <begin position="24"/>
        <end position="552"/>
    </location>
</feature>
<proteinExistence type="predicted"/>
<accession>A0A7G9SAX7</accession>
<evidence type="ECO:0000259" key="2">
    <source>
        <dbReference type="Pfam" id="PF04389"/>
    </source>
</evidence>
<evidence type="ECO:0000256" key="1">
    <source>
        <dbReference type="SAM" id="SignalP"/>
    </source>
</evidence>
<dbReference type="KEGG" id="srhi:H9L12_12530"/>
<dbReference type="PANTHER" id="PTHR12147">
    <property type="entry name" value="METALLOPEPTIDASE M28 FAMILY MEMBER"/>
    <property type="match status" value="1"/>
</dbReference>
<dbReference type="SUPFAM" id="SSF53187">
    <property type="entry name" value="Zn-dependent exopeptidases"/>
    <property type="match status" value="1"/>
</dbReference>
<dbReference type="Gene3D" id="3.40.630.10">
    <property type="entry name" value="Zn peptidases"/>
    <property type="match status" value="2"/>
</dbReference>
<evidence type="ECO:0000313" key="3">
    <source>
        <dbReference type="EMBL" id="QNN65002.1"/>
    </source>
</evidence>
<keyword evidence="1" id="KW-0732">Signal</keyword>
<dbReference type="GO" id="GO:0008235">
    <property type="term" value="F:metalloexopeptidase activity"/>
    <property type="evidence" value="ECO:0007669"/>
    <property type="project" value="InterPro"/>
</dbReference>